<dbReference type="Proteomes" id="UP000294576">
    <property type="component" value="Unassembled WGS sequence"/>
</dbReference>
<dbReference type="RefSeq" id="WP_132562160.1">
    <property type="nucleotide sequence ID" value="NZ_SMBH01000005.1"/>
</dbReference>
<proteinExistence type="predicted"/>
<gene>
    <name evidence="1" type="ORF">EV132_105146</name>
</gene>
<evidence type="ECO:0000313" key="2">
    <source>
        <dbReference type="Proteomes" id="UP000294576"/>
    </source>
</evidence>
<evidence type="ECO:0000313" key="1">
    <source>
        <dbReference type="EMBL" id="TCU16394.1"/>
    </source>
</evidence>
<protein>
    <submittedName>
        <fullName evidence="1">Uncharacterized protein</fullName>
    </submittedName>
</protein>
<name>A0A4R3Q742_RHISU</name>
<sequence>MPNGRKDNAEDILSAFAVEPTHDRETLNLYLEQYPELATELIDLSLELEMADPTNDELFDTDSPTVNAAWAVFKGASAKSAPITAASFTREVAVALGIKLSALMGLRDKKVEVHSLPIGFTTRLSKALATSAEGLRDYLSGLQTMPAGASFKSDAKPLQKSKVTIEQLLAECGHTPEEIADILRES</sequence>
<reference evidence="1 2" key="1">
    <citation type="submission" date="2019-03" db="EMBL/GenBank/DDBJ databases">
        <title>Genomic Encyclopedia of Type Strains, Phase IV (KMG-V): Genome sequencing to study the core and pangenomes of soil and plant-associated prokaryotes.</title>
        <authorList>
            <person name="Whitman W."/>
        </authorList>
    </citation>
    <scope>NUCLEOTIDE SEQUENCE [LARGE SCALE GENOMIC DNA]</scope>
    <source>
        <strain evidence="1 2">Hc14</strain>
    </source>
</reference>
<dbReference type="EMBL" id="SMBH01000005">
    <property type="protein sequence ID" value="TCU16394.1"/>
    <property type="molecule type" value="Genomic_DNA"/>
</dbReference>
<accession>A0A4R3Q742</accession>
<organism evidence="1 2">
    <name type="scientific">Rhizobium sullae</name>
    <name type="common">Rhizobium hedysari</name>
    <dbReference type="NCBI Taxonomy" id="50338"/>
    <lineage>
        <taxon>Bacteria</taxon>
        <taxon>Pseudomonadati</taxon>
        <taxon>Pseudomonadota</taxon>
        <taxon>Alphaproteobacteria</taxon>
        <taxon>Hyphomicrobiales</taxon>
        <taxon>Rhizobiaceae</taxon>
        <taxon>Rhizobium/Agrobacterium group</taxon>
        <taxon>Rhizobium</taxon>
    </lineage>
</organism>
<dbReference type="AlphaFoldDB" id="A0A4R3Q742"/>
<comment type="caution">
    <text evidence="1">The sequence shown here is derived from an EMBL/GenBank/DDBJ whole genome shotgun (WGS) entry which is preliminary data.</text>
</comment>